<dbReference type="SUPFAM" id="SSF54665">
    <property type="entry name" value="CO dehydrogenase molybdoprotein N-domain-like"/>
    <property type="match status" value="1"/>
</dbReference>
<proteinExistence type="predicted"/>
<dbReference type="InterPro" id="IPR046867">
    <property type="entry name" value="AldOxase/xan_DH_MoCoBD2"/>
</dbReference>
<dbReference type="InterPro" id="IPR036856">
    <property type="entry name" value="Ald_Oxase/Xan_DH_a/b_sf"/>
</dbReference>
<evidence type="ECO:0000256" key="1">
    <source>
        <dbReference type="ARBA" id="ARBA00022505"/>
    </source>
</evidence>
<dbReference type="Gene3D" id="3.30.365.10">
    <property type="entry name" value="Aldehyde oxidase/xanthine dehydrogenase, molybdopterin binding domain"/>
    <property type="match status" value="4"/>
</dbReference>
<reference evidence="4 5" key="1">
    <citation type="submission" date="2019-10" db="EMBL/GenBank/DDBJ databases">
        <title>Genome sequence of Azospirillum melinis.</title>
        <authorList>
            <person name="Ambrosini A."/>
            <person name="Sant'Anna F.H."/>
            <person name="Cassan F.D."/>
            <person name="Souza E.M."/>
            <person name="Passaglia L.M.P."/>
        </authorList>
    </citation>
    <scope>NUCLEOTIDE SEQUENCE [LARGE SCALE GENOMIC DNA]</scope>
    <source>
        <strain evidence="4 5">TMCY0552</strain>
    </source>
</reference>
<dbReference type="Gene3D" id="3.90.1170.50">
    <property type="entry name" value="Aldehyde oxidase/xanthine dehydrogenase, a/b hammerhead"/>
    <property type="match status" value="1"/>
</dbReference>
<dbReference type="InterPro" id="IPR037165">
    <property type="entry name" value="AldOxase/xan_DH_Mopterin-bd_sf"/>
</dbReference>
<dbReference type="EMBL" id="WHOS01000001">
    <property type="protein sequence ID" value="NUA97939.1"/>
    <property type="molecule type" value="Genomic_DNA"/>
</dbReference>
<keyword evidence="5" id="KW-1185">Reference proteome</keyword>
<keyword evidence="2" id="KW-0560">Oxidoreductase</keyword>
<dbReference type="InterPro" id="IPR016208">
    <property type="entry name" value="Ald_Oxase/xanthine_DH-like"/>
</dbReference>
<keyword evidence="1" id="KW-0500">Molybdenum</keyword>
<dbReference type="InterPro" id="IPR000674">
    <property type="entry name" value="Ald_Oxase/Xan_DH_a/b"/>
</dbReference>
<dbReference type="Pfam" id="PF01315">
    <property type="entry name" value="Ald_Xan_dh_C"/>
    <property type="match status" value="1"/>
</dbReference>
<evidence type="ECO:0000313" key="5">
    <source>
        <dbReference type="Proteomes" id="UP000605086"/>
    </source>
</evidence>
<evidence type="ECO:0000259" key="3">
    <source>
        <dbReference type="SMART" id="SM01008"/>
    </source>
</evidence>
<name>A0ABX2KBE9_9PROT</name>
<feature type="domain" description="Aldehyde oxidase/xanthine dehydrogenase a/b hammerhead" evidence="3">
    <location>
        <begin position="21"/>
        <end position="141"/>
    </location>
</feature>
<gene>
    <name evidence="4" type="ORF">GBZ48_01445</name>
</gene>
<protein>
    <submittedName>
        <fullName evidence="4">Molybdopterin-dependent oxidoreductase</fullName>
    </submittedName>
</protein>
<dbReference type="PANTHER" id="PTHR11908:SF132">
    <property type="entry name" value="ALDEHYDE OXIDASE 1-RELATED"/>
    <property type="match status" value="1"/>
</dbReference>
<dbReference type="Pfam" id="PF20256">
    <property type="entry name" value="MoCoBD_2"/>
    <property type="match status" value="1"/>
</dbReference>
<evidence type="ECO:0000313" key="4">
    <source>
        <dbReference type="EMBL" id="NUA97939.1"/>
    </source>
</evidence>
<evidence type="ECO:0000256" key="2">
    <source>
        <dbReference type="ARBA" id="ARBA00023002"/>
    </source>
</evidence>
<dbReference type="SUPFAM" id="SSF56003">
    <property type="entry name" value="Molybdenum cofactor-binding domain"/>
    <property type="match status" value="1"/>
</dbReference>
<sequence>MANPNGIGASVRRREDQRFLTGRGNYTDDFKRLNMTHAVHVRSPYAHARILGIDFTDAAAMPGVVAVLTGADMEADKVGSLPCGWQIHSKDGSPMKEPPHYPLARDRVRYVGDAVAVVIAETREQARDAAEMVVVDYEELPAVGSSTRAVAGGAPLVHDDAPDNVCYDWHLGDKAATDAAFANAAHVAKIDLVNQRLVPNAMEPRAAMGEYEQSNGEYTLTTTSQNPHVTRLLMGAFVLGIPEHKLRVVAPDVGGGFGSKIFHYGEEAVVTWAARKVGRPVKWTADRSESFLTDAHGRDHVSHAELAMDADGNFLALRVSTLANLGAYLSTFAPSIPTYLYATLLAGQYKTPAIYAEVKAVFTNTAPVDAYRGAGRPEACYLIERIVDVAAGVVGMDKTEIRRRNFVPKEAMPYQTPVALQYDTGDFAKNLDIALPLVDYPGFQQRRAESKARGKLRGIGFATYIEACGIAPSNVAGALGARAGLYECAEVRFHPTGSVTVFTGAHSHGQGHETTFAQIVAERFGIPIENVEIVHGDTNKIPFGMGTYGSRSLAVGGSALVKAMDKVERKAKKIAAHMLEAAETDIEVKEGRFTVAGTDKSLGIGDIALQAYVPHNFPLDELEPGLDEQAFYDPKNFTYPNGCHVCELEIDPDTGVTTIVSFAAVDDFGNVINPLIVEGQVHGGLVQGIGQALYENCVYDEESGQLVTGSYMDYCMPRADDVPSFTVRYHEDQPCTHNPLGVKGCGEAGTIGAAAAVINAVVDALSDYGITHMDMPATPEKVWRVIRDATPAMAAE</sequence>
<organism evidence="4 5">
    <name type="scientific">Azospirillum melinis</name>
    <dbReference type="NCBI Taxonomy" id="328839"/>
    <lineage>
        <taxon>Bacteria</taxon>
        <taxon>Pseudomonadati</taxon>
        <taxon>Pseudomonadota</taxon>
        <taxon>Alphaproteobacteria</taxon>
        <taxon>Rhodospirillales</taxon>
        <taxon>Azospirillaceae</taxon>
        <taxon>Azospirillum</taxon>
    </lineage>
</organism>
<accession>A0ABX2KBE9</accession>
<dbReference type="Proteomes" id="UP000605086">
    <property type="component" value="Unassembled WGS sequence"/>
</dbReference>
<dbReference type="InterPro" id="IPR008274">
    <property type="entry name" value="AldOxase/xan_DH_MoCoBD1"/>
</dbReference>
<dbReference type="PANTHER" id="PTHR11908">
    <property type="entry name" value="XANTHINE DEHYDROGENASE"/>
    <property type="match status" value="1"/>
</dbReference>
<dbReference type="SMART" id="SM01008">
    <property type="entry name" value="Ald_Xan_dh_C"/>
    <property type="match status" value="1"/>
</dbReference>
<comment type="caution">
    <text evidence="4">The sequence shown here is derived from an EMBL/GenBank/DDBJ whole genome shotgun (WGS) entry which is preliminary data.</text>
</comment>
<dbReference type="RefSeq" id="WP_174469348.1">
    <property type="nucleotide sequence ID" value="NZ_JAGINN010000003.1"/>
</dbReference>
<dbReference type="Pfam" id="PF02738">
    <property type="entry name" value="MoCoBD_1"/>
    <property type="match status" value="1"/>
</dbReference>